<dbReference type="Pfam" id="PF23171">
    <property type="entry name" value="bHLH_HIF1A"/>
    <property type="match status" value="1"/>
</dbReference>
<dbReference type="PROSITE" id="PS50112">
    <property type="entry name" value="PAS"/>
    <property type="match status" value="2"/>
</dbReference>
<dbReference type="AlphaFoldDB" id="B7QI82"/>
<dbReference type="InterPro" id="IPR001067">
    <property type="entry name" value="Nuc_translocat"/>
</dbReference>
<evidence type="ECO:0000256" key="1">
    <source>
        <dbReference type="ARBA" id="ARBA00004123"/>
    </source>
</evidence>
<dbReference type="GO" id="GO:0045944">
    <property type="term" value="P:positive regulation of transcription by RNA polymerase II"/>
    <property type="evidence" value="ECO:0007669"/>
    <property type="project" value="UniProtKB-ARBA"/>
</dbReference>
<dbReference type="InterPro" id="IPR036638">
    <property type="entry name" value="HLH_DNA-bd_sf"/>
</dbReference>
<dbReference type="GO" id="GO:0003989">
    <property type="term" value="F:acetyl-CoA carboxylase activity"/>
    <property type="evidence" value="ECO:0007669"/>
    <property type="project" value="UniProtKB-EC"/>
</dbReference>
<evidence type="ECO:0000256" key="3">
    <source>
        <dbReference type="ARBA" id="ARBA00023015"/>
    </source>
</evidence>
<dbReference type="EnsemblMetazoa" id="ISCW023657-RA">
    <property type="protein sequence ID" value="ISCW023657-PA"/>
    <property type="gene ID" value="ISCW023657"/>
</dbReference>
<keyword evidence="4" id="KW-0238">DNA-binding</keyword>
<evidence type="ECO:0000313" key="12">
    <source>
        <dbReference type="Proteomes" id="UP000001555"/>
    </source>
</evidence>
<dbReference type="VEuPathDB" id="VectorBase:ISCP_016541"/>
<accession>B7QI82</accession>
<evidence type="ECO:0000256" key="5">
    <source>
        <dbReference type="ARBA" id="ARBA00023163"/>
    </source>
</evidence>
<evidence type="ECO:0000256" key="2">
    <source>
        <dbReference type="ARBA" id="ARBA00022737"/>
    </source>
</evidence>
<dbReference type="VEuPathDB" id="VectorBase:ISCI023657"/>
<dbReference type="GO" id="GO:0005634">
    <property type="term" value="C:nucleus"/>
    <property type="evidence" value="ECO:0007669"/>
    <property type="project" value="UniProtKB-SubCell"/>
</dbReference>
<dbReference type="SMR" id="B7QI82"/>
<protein>
    <submittedName>
        <fullName evidence="10 11">Hypoxia-inducible factor 1 alpha, putative</fullName>
        <ecNumber evidence="10">6.4.1.2</ecNumber>
    </submittedName>
</protein>
<sequence length="324" mass="36105">TIAFSLRSKNSEKRKEKSRDAARCRRSKESEIFSELSQQLPLAEGVTSQLDKASVMRLAISYLRMHEILEPIVELKEEKVSSAYDASVLEALDGFLVVLSADGDVLFLSENISRHLGLNQVDLMGQSLFEFCHPCDHDELKEVLCPGGAAKAPESGEELPQPCSFFVRLRCALGSKGRGVGVKSASSYKVLHCVGHRPPEPSEASPEPCGQAPAKEQRRFLVCVAQPIPHPSNIEVPLGSRTFLSRHSPSMRFTHAKEAHKTIIKHASFCAWLRDIVLIEQLCLFPFLRIEKFLGYTSDELLGKSVYSYFDARDISALQKDFKT</sequence>
<dbReference type="Gene3D" id="3.30.450.20">
    <property type="entry name" value="PAS domain"/>
    <property type="match status" value="2"/>
</dbReference>
<dbReference type="Proteomes" id="UP000001555">
    <property type="component" value="Unassembled WGS sequence"/>
</dbReference>
<proteinExistence type="predicted"/>
<dbReference type="SMART" id="SM00091">
    <property type="entry name" value="PAS"/>
    <property type="match status" value="1"/>
</dbReference>
<dbReference type="InterPro" id="IPR011598">
    <property type="entry name" value="bHLH_dom"/>
</dbReference>
<dbReference type="SMART" id="SM00353">
    <property type="entry name" value="HLH"/>
    <property type="match status" value="1"/>
</dbReference>
<feature type="non-terminal residue" evidence="10">
    <location>
        <position position="1"/>
    </location>
</feature>
<name>B7QI82_IXOSC</name>
<dbReference type="InterPro" id="IPR000014">
    <property type="entry name" value="PAS"/>
</dbReference>
<evidence type="ECO:0000256" key="6">
    <source>
        <dbReference type="ARBA" id="ARBA00023242"/>
    </source>
</evidence>
<keyword evidence="3" id="KW-0805">Transcription regulation</keyword>
<dbReference type="CDD" id="cd00130">
    <property type="entry name" value="PAS"/>
    <property type="match status" value="1"/>
</dbReference>
<evidence type="ECO:0000259" key="8">
    <source>
        <dbReference type="PROSITE" id="PS50112"/>
    </source>
</evidence>
<comment type="subcellular location">
    <subcellularLocation>
        <location evidence="1">Nucleus</location>
    </subcellularLocation>
</comment>
<dbReference type="SUPFAM" id="SSF55785">
    <property type="entry name" value="PYP-like sensor domain (PAS domain)"/>
    <property type="match status" value="1"/>
</dbReference>
<feature type="compositionally biased region" description="Basic and acidic residues" evidence="7">
    <location>
        <begin position="9"/>
        <end position="21"/>
    </location>
</feature>
<dbReference type="FunFam" id="4.10.280.10:FF:000076">
    <property type="entry name" value="hypoxia-inducible factor 3-alpha isoform X1"/>
    <property type="match status" value="1"/>
</dbReference>
<reference evidence="10 12" key="1">
    <citation type="submission" date="2008-03" db="EMBL/GenBank/DDBJ databases">
        <title>Annotation of Ixodes scapularis.</title>
        <authorList>
            <consortium name="Ixodes scapularis Genome Project Consortium"/>
            <person name="Caler E."/>
            <person name="Hannick L.I."/>
            <person name="Bidwell S."/>
            <person name="Joardar V."/>
            <person name="Thiagarajan M."/>
            <person name="Amedeo P."/>
            <person name="Galinsky K.J."/>
            <person name="Schobel S."/>
            <person name="Inman J."/>
            <person name="Hostetler J."/>
            <person name="Miller J."/>
            <person name="Hammond M."/>
            <person name="Megy K."/>
            <person name="Lawson D."/>
            <person name="Kodira C."/>
            <person name="Sutton G."/>
            <person name="Meyer J."/>
            <person name="Hill C.A."/>
            <person name="Birren B."/>
            <person name="Nene V."/>
            <person name="Collins F."/>
            <person name="Alarcon-Chaidez F."/>
            <person name="Wikel S."/>
            <person name="Strausberg R."/>
        </authorList>
    </citation>
    <scope>NUCLEOTIDE SEQUENCE [LARGE SCALE GENOMIC DNA]</scope>
    <source>
        <strain evidence="12">Wikel</strain>
        <strain evidence="10">Wikel colony</strain>
    </source>
</reference>
<dbReference type="InterPro" id="IPR013767">
    <property type="entry name" value="PAS_fold"/>
</dbReference>
<dbReference type="EMBL" id="DS944282">
    <property type="protein sequence ID" value="EEC18554.1"/>
    <property type="molecule type" value="Genomic_DNA"/>
</dbReference>
<feature type="domain" description="PAS" evidence="8">
    <location>
        <begin position="290"/>
        <end position="324"/>
    </location>
</feature>
<dbReference type="GO" id="GO:0003700">
    <property type="term" value="F:DNA-binding transcription factor activity"/>
    <property type="evidence" value="ECO:0007669"/>
    <property type="project" value="InterPro"/>
</dbReference>
<feature type="non-terminal residue" evidence="10">
    <location>
        <position position="324"/>
    </location>
</feature>
<dbReference type="InterPro" id="IPR035965">
    <property type="entry name" value="PAS-like_dom_sf"/>
</dbReference>
<dbReference type="PANTHER" id="PTHR23043:SF17">
    <property type="entry name" value="PROTEIN SIMILAR"/>
    <property type="match status" value="1"/>
</dbReference>
<dbReference type="EC" id="6.4.1.2" evidence="10"/>
<evidence type="ECO:0000313" key="10">
    <source>
        <dbReference type="EMBL" id="EEC18554.1"/>
    </source>
</evidence>
<dbReference type="VEuPathDB" id="VectorBase:ISCW023657"/>
<dbReference type="PROSITE" id="PS50888">
    <property type="entry name" value="BHLH"/>
    <property type="match status" value="1"/>
</dbReference>
<evidence type="ECO:0000256" key="7">
    <source>
        <dbReference type="SAM" id="MobiDB-lite"/>
    </source>
</evidence>
<dbReference type="Pfam" id="PF00989">
    <property type="entry name" value="PAS"/>
    <property type="match status" value="1"/>
</dbReference>
<keyword evidence="6" id="KW-0539">Nucleus</keyword>
<dbReference type="STRING" id="6945.B7QI82"/>
<feature type="domain" description="PAS" evidence="8">
    <location>
        <begin position="81"/>
        <end position="144"/>
    </location>
</feature>
<evidence type="ECO:0000256" key="4">
    <source>
        <dbReference type="ARBA" id="ARBA00023125"/>
    </source>
</evidence>
<keyword evidence="5" id="KW-0804">Transcription</keyword>
<dbReference type="PaxDb" id="6945-B7QI82"/>
<evidence type="ECO:0000259" key="9">
    <source>
        <dbReference type="PROSITE" id="PS50888"/>
    </source>
</evidence>
<feature type="region of interest" description="Disordered" evidence="7">
    <location>
        <begin position="1"/>
        <end position="21"/>
    </location>
</feature>
<gene>
    <name evidence="10" type="ORF">IscW_ISCW023657</name>
</gene>
<dbReference type="PANTHER" id="PTHR23043">
    <property type="entry name" value="HYPOXIA-INDUCIBLE FACTOR 1 ALPHA"/>
    <property type="match status" value="1"/>
</dbReference>
<dbReference type="OrthoDB" id="6021714at2759"/>
<dbReference type="EMBL" id="ABJB010570512">
    <property type="status" value="NOT_ANNOTATED_CDS"/>
    <property type="molecule type" value="Genomic_DNA"/>
</dbReference>
<dbReference type="CDD" id="cd11433">
    <property type="entry name" value="bHLH-PAS_HIF"/>
    <property type="match status" value="1"/>
</dbReference>
<keyword evidence="10" id="KW-0436">Ligase</keyword>
<dbReference type="SUPFAM" id="SSF47459">
    <property type="entry name" value="HLH, helix-loop-helix DNA-binding domain"/>
    <property type="match status" value="1"/>
</dbReference>
<dbReference type="PRINTS" id="PR00785">
    <property type="entry name" value="NCTRNSLOCATR"/>
</dbReference>
<dbReference type="EMBL" id="ABJB010089786">
    <property type="status" value="NOT_ANNOTATED_CDS"/>
    <property type="molecule type" value="Genomic_DNA"/>
</dbReference>
<feature type="domain" description="BHLH" evidence="9">
    <location>
        <begin position="13"/>
        <end position="66"/>
    </location>
</feature>
<organism>
    <name type="scientific">Ixodes scapularis</name>
    <name type="common">Black-legged tick</name>
    <name type="synonym">Deer tick</name>
    <dbReference type="NCBI Taxonomy" id="6945"/>
    <lineage>
        <taxon>Eukaryota</taxon>
        <taxon>Metazoa</taxon>
        <taxon>Ecdysozoa</taxon>
        <taxon>Arthropoda</taxon>
        <taxon>Chelicerata</taxon>
        <taxon>Arachnida</taxon>
        <taxon>Acari</taxon>
        <taxon>Parasitiformes</taxon>
        <taxon>Ixodida</taxon>
        <taxon>Ixodoidea</taxon>
        <taxon>Ixodidae</taxon>
        <taxon>Ixodinae</taxon>
        <taxon>Ixodes</taxon>
    </lineage>
</organism>
<keyword evidence="12" id="KW-1185">Reference proteome</keyword>
<reference evidence="11" key="2">
    <citation type="submission" date="2020-05" db="UniProtKB">
        <authorList>
            <consortium name="EnsemblMetazoa"/>
        </authorList>
    </citation>
    <scope>IDENTIFICATION</scope>
    <source>
        <strain evidence="11">wikel</strain>
    </source>
</reference>
<keyword evidence="2" id="KW-0677">Repeat</keyword>
<dbReference type="HOGENOM" id="CLU_010044_6_0_1"/>
<dbReference type="GO" id="GO:0005737">
    <property type="term" value="C:cytoplasm"/>
    <property type="evidence" value="ECO:0007669"/>
    <property type="project" value="InterPro"/>
</dbReference>
<dbReference type="EMBL" id="ABJB010651084">
    <property type="status" value="NOT_ANNOTATED_CDS"/>
    <property type="molecule type" value="Genomic_DNA"/>
</dbReference>
<dbReference type="Gene3D" id="4.10.280.10">
    <property type="entry name" value="Helix-loop-helix DNA-binding domain"/>
    <property type="match status" value="1"/>
</dbReference>
<dbReference type="GO" id="GO:0046983">
    <property type="term" value="F:protein dimerization activity"/>
    <property type="evidence" value="ECO:0007669"/>
    <property type="project" value="InterPro"/>
</dbReference>
<evidence type="ECO:0000313" key="11">
    <source>
        <dbReference type="EnsemblMetazoa" id="ISCW023657-PA"/>
    </source>
</evidence>
<dbReference type="GO" id="GO:0005667">
    <property type="term" value="C:transcription regulator complex"/>
    <property type="evidence" value="ECO:0007669"/>
    <property type="project" value="InterPro"/>
</dbReference>
<dbReference type="EMBL" id="ABJB010008711">
    <property type="status" value="NOT_ANNOTATED_CDS"/>
    <property type="molecule type" value="Genomic_DNA"/>
</dbReference>
<dbReference type="GO" id="GO:0003677">
    <property type="term" value="F:DNA binding"/>
    <property type="evidence" value="ECO:0007669"/>
    <property type="project" value="UniProtKB-KW"/>
</dbReference>